<dbReference type="Pfam" id="PF03477">
    <property type="entry name" value="ATP-cone"/>
    <property type="match status" value="1"/>
</dbReference>
<dbReference type="InterPro" id="IPR005144">
    <property type="entry name" value="ATP-cone_dom"/>
</dbReference>
<dbReference type="Proteomes" id="UP000004014">
    <property type="component" value="Unassembled WGS sequence"/>
</dbReference>
<dbReference type="GO" id="GO:0031250">
    <property type="term" value="C:anaerobic ribonucleoside-triphosphate reductase complex"/>
    <property type="evidence" value="ECO:0007669"/>
    <property type="project" value="TreeGrafter"/>
</dbReference>
<gene>
    <name evidence="5" type="ORF">SSUR61_0169</name>
</gene>
<sequence length="133" mass="15535">MHKNLDNVSMKGFTENQKGAFMQVIKRSGEIVEFDPDKIYQAIIKAAQTVYVIDETWRKNLAQVTKKVVLDLEEAHTERPTISMVQSQVEHRLLDAGYISIAEHYISYRLQRDLERNGYGDKIIVHLRFEQVR</sequence>
<keyword evidence="2 3" id="KW-0067">ATP-binding</keyword>
<organism evidence="5 6">
    <name type="scientific">Streptococcus suis R61</name>
    <dbReference type="NCBI Taxonomy" id="996306"/>
    <lineage>
        <taxon>Bacteria</taxon>
        <taxon>Bacillati</taxon>
        <taxon>Bacillota</taxon>
        <taxon>Bacilli</taxon>
        <taxon>Lactobacillales</taxon>
        <taxon>Streptococcaceae</taxon>
        <taxon>Streptococcus</taxon>
    </lineage>
</organism>
<name>A0AA87F620_STRSU</name>
<evidence type="ECO:0000259" key="4">
    <source>
        <dbReference type="PROSITE" id="PS51161"/>
    </source>
</evidence>
<dbReference type="PANTHER" id="PTHR21075">
    <property type="entry name" value="ANAEROBIC RIBONUCLEOSIDE-TRIPHOSPHATE REDUCTASE"/>
    <property type="match status" value="1"/>
</dbReference>
<dbReference type="GO" id="GO:0008998">
    <property type="term" value="F:ribonucleoside-triphosphate reductase (thioredoxin) activity"/>
    <property type="evidence" value="ECO:0007669"/>
    <property type="project" value="TreeGrafter"/>
</dbReference>
<dbReference type="PROSITE" id="PS51161">
    <property type="entry name" value="ATP_CONE"/>
    <property type="match status" value="1"/>
</dbReference>
<feature type="domain" description="ATP-cone" evidence="4">
    <location>
        <begin position="22"/>
        <end position="116"/>
    </location>
</feature>
<evidence type="ECO:0000313" key="6">
    <source>
        <dbReference type="Proteomes" id="UP000004014"/>
    </source>
</evidence>
<evidence type="ECO:0000256" key="2">
    <source>
        <dbReference type="ARBA" id="ARBA00022840"/>
    </source>
</evidence>
<evidence type="ECO:0000313" key="5">
    <source>
        <dbReference type="EMBL" id="EHC01572.1"/>
    </source>
</evidence>
<dbReference type="PANTHER" id="PTHR21075:SF0">
    <property type="entry name" value="ANAEROBIC RIBONUCLEOSIDE-TRIPHOSPHATE REDUCTASE"/>
    <property type="match status" value="1"/>
</dbReference>
<dbReference type="GO" id="GO:0004748">
    <property type="term" value="F:ribonucleoside-diphosphate reductase activity, thioredoxin disulfide as acceptor"/>
    <property type="evidence" value="ECO:0007669"/>
    <property type="project" value="TreeGrafter"/>
</dbReference>
<keyword evidence="1 3" id="KW-0547">Nucleotide-binding</keyword>
<evidence type="ECO:0000256" key="3">
    <source>
        <dbReference type="PROSITE-ProRule" id="PRU00492"/>
    </source>
</evidence>
<proteinExistence type="predicted"/>
<accession>A0AA87F620</accession>
<dbReference type="AlphaFoldDB" id="A0AA87F620"/>
<evidence type="ECO:0000256" key="1">
    <source>
        <dbReference type="ARBA" id="ARBA00022741"/>
    </source>
</evidence>
<protein>
    <submittedName>
        <fullName evidence="5">Oxygen-sensitive ribonucleoside-triphosphate reductase</fullName>
    </submittedName>
</protein>
<comment type="caution">
    <text evidence="5">The sequence shown here is derived from an EMBL/GenBank/DDBJ whole genome shotgun (WGS) entry which is preliminary data.</text>
</comment>
<dbReference type="GO" id="GO:0009265">
    <property type="term" value="P:2'-deoxyribonucleotide biosynthetic process"/>
    <property type="evidence" value="ECO:0007669"/>
    <property type="project" value="TreeGrafter"/>
</dbReference>
<reference evidence="5 6" key="1">
    <citation type="submission" date="2011-03" db="EMBL/GenBank/DDBJ databases">
        <title>Deep-sequencing identification of multiple resistance mechanism for the high antibiotic-resistance strain Streptococcus suis R61.</title>
        <authorList>
            <person name="Hu P."/>
            <person name="Yang M."/>
            <person name="Jin M."/>
            <person name="Xiao J."/>
        </authorList>
    </citation>
    <scope>NUCLEOTIDE SEQUENCE [LARGE SCALE GENOMIC DNA]</scope>
    <source>
        <strain evidence="5 6">R61</strain>
    </source>
</reference>
<dbReference type="GO" id="GO:0005524">
    <property type="term" value="F:ATP binding"/>
    <property type="evidence" value="ECO:0007669"/>
    <property type="project" value="UniProtKB-UniRule"/>
</dbReference>
<dbReference type="EMBL" id="AEYY01000053">
    <property type="protein sequence ID" value="EHC01572.1"/>
    <property type="molecule type" value="Genomic_DNA"/>
</dbReference>